<dbReference type="InterPro" id="IPR017850">
    <property type="entry name" value="Alkaline_phosphatase_core_sf"/>
</dbReference>
<evidence type="ECO:0000313" key="2">
    <source>
        <dbReference type="Proteomes" id="UP001596461"/>
    </source>
</evidence>
<gene>
    <name evidence="1" type="ORF">ACFQL9_17050</name>
</gene>
<dbReference type="AlphaFoldDB" id="A0ABD5WFW1"/>
<dbReference type="Gene3D" id="3.40.720.10">
    <property type="entry name" value="Alkaline Phosphatase, subunit A"/>
    <property type="match status" value="1"/>
</dbReference>
<reference evidence="1 2" key="1">
    <citation type="journal article" date="2019" name="Int. J. Syst. Evol. Microbiol.">
        <title>The Global Catalogue of Microorganisms (GCM) 10K type strain sequencing project: providing services to taxonomists for standard genome sequencing and annotation.</title>
        <authorList>
            <consortium name="The Broad Institute Genomics Platform"/>
            <consortium name="The Broad Institute Genome Sequencing Center for Infectious Disease"/>
            <person name="Wu L."/>
            <person name="Ma J."/>
        </authorList>
    </citation>
    <scope>NUCLEOTIDE SEQUENCE [LARGE SCALE GENOMIC DNA]</scope>
    <source>
        <strain evidence="1 2">DT31</strain>
    </source>
</reference>
<name>A0ABD5WFW1_9EURY</name>
<dbReference type="EMBL" id="JBHTAH010000022">
    <property type="protein sequence ID" value="MFC7071355.1"/>
    <property type="molecule type" value="Genomic_DNA"/>
</dbReference>
<protein>
    <submittedName>
        <fullName evidence="1">Uncharacterized protein</fullName>
    </submittedName>
</protein>
<organism evidence="1 2">
    <name type="scientific">Halobaculum lipolyticum</name>
    <dbReference type="NCBI Taxonomy" id="3032001"/>
    <lineage>
        <taxon>Archaea</taxon>
        <taxon>Methanobacteriati</taxon>
        <taxon>Methanobacteriota</taxon>
        <taxon>Stenosarchaea group</taxon>
        <taxon>Halobacteria</taxon>
        <taxon>Halobacteriales</taxon>
        <taxon>Haloferacaceae</taxon>
        <taxon>Halobaculum</taxon>
    </lineage>
</organism>
<dbReference type="Proteomes" id="UP001596461">
    <property type="component" value="Unassembled WGS sequence"/>
</dbReference>
<sequence>MTLHDWITESRRRFEEQPPATAARRSARAFARGGIRRVGRHVGGPIWEYGDWDVLVVLDACRTDLMREVIREYDALPDVVETRWSNASCSIDWILRNWTAGHDAVPRAGYVTANPFADHDWPDCRSADLSDHPVGYLAKLYETHWMELRDGIATVPPEAVTNHTVAAWRAREDLDVDRLVAHYMQPHEPYITRPEWGDGDHRLLENLVDPEKEAGASVWPRLQDGEVDRAEFWAAYKDNLRWVLDDVTERLLPNVEGRVALTADHGNAMGEWGEWHHPPGAIGPAVRRVPYVPVDCVDEGTLTPTVDLFAGGDGSVDTESQLSALGYV</sequence>
<dbReference type="GeneID" id="81126084"/>
<dbReference type="SUPFAM" id="SSF53649">
    <property type="entry name" value="Alkaline phosphatase-like"/>
    <property type="match status" value="1"/>
</dbReference>
<proteinExistence type="predicted"/>
<evidence type="ECO:0000313" key="1">
    <source>
        <dbReference type="EMBL" id="MFC7071355.1"/>
    </source>
</evidence>
<keyword evidence="2" id="KW-1185">Reference proteome</keyword>
<dbReference type="RefSeq" id="WP_284031214.1">
    <property type="nucleotide sequence ID" value="NZ_CP126154.1"/>
</dbReference>
<accession>A0ABD5WFW1</accession>
<comment type="caution">
    <text evidence="1">The sequence shown here is derived from an EMBL/GenBank/DDBJ whole genome shotgun (WGS) entry which is preliminary data.</text>
</comment>